<dbReference type="InterPro" id="IPR003593">
    <property type="entry name" value="AAA+_ATPase"/>
</dbReference>
<dbReference type="CDD" id="cd18808">
    <property type="entry name" value="SF1_C_Upf1"/>
    <property type="match status" value="2"/>
</dbReference>
<evidence type="ECO:0000256" key="9">
    <source>
        <dbReference type="PROSITE-ProRule" id="PRU00723"/>
    </source>
</evidence>
<dbReference type="GO" id="GO:0005524">
    <property type="term" value="F:ATP binding"/>
    <property type="evidence" value="ECO:0007669"/>
    <property type="project" value="UniProtKB-KW"/>
</dbReference>
<dbReference type="Pfam" id="PF00773">
    <property type="entry name" value="RNB"/>
    <property type="match status" value="1"/>
</dbReference>
<dbReference type="GO" id="GO:0004540">
    <property type="term" value="F:RNA nuclease activity"/>
    <property type="evidence" value="ECO:0007669"/>
    <property type="project" value="InterPro"/>
</dbReference>
<evidence type="ECO:0000259" key="11">
    <source>
        <dbReference type="PROSITE" id="PS50103"/>
    </source>
</evidence>
<dbReference type="PROSITE" id="PS50103">
    <property type="entry name" value="ZF_C3H1"/>
    <property type="match status" value="2"/>
</dbReference>
<keyword evidence="2 9" id="KW-0479">Metal-binding</keyword>
<dbReference type="InterPro" id="IPR036855">
    <property type="entry name" value="Znf_CCCH_sf"/>
</dbReference>
<keyword evidence="13" id="KW-1185">Reference proteome</keyword>
<dbReference type="GO" id="GO:0008270">
    <property type="term" value="F:zinc ion binding"/>
    <property type="evidence" value="ECO:0007669"/>
    <property type="project" value="UniProtKB-KW"/>
</dbReference>
<feature type="compositionally biased region" description="Basic and acidic residues" evidence="10">
    <location>
        <begin position="574"/>
        <end position="591"/>
    </location>
</feature>
<dbReference type="OrthoDB" id="5989669at2759"/>
<feature type="region of interest" description="Disordered" evidence="10">
    <location>
        <begin position="1478"/>
        <end position="1578"/>
    </location>
</feature>
<dbReference type="SMART" id="SM00028">
    <property type="entry name" value="TPR"/>
    <property type="match status" value="2"/>
</dbReference>
<feature type="compositionally biased region" description="Polar residues" evidence="10">
    <location>
        <begin position="1479"/>
        <end position="1492"/>
    </location>
</feature>
<evidence type="ECO:0000313" key="12">
    <source>
        <dbReference type="EMBL" id="PFX31899.1"/>
    </source>
</evidence>
<keyword evidence="6 12" id="KW-0347">Helicase</keyword>
<feature type="region of interest" description="Disordered" evidence="10">
    <location>
        <begin position="574"/>
        <end position="604"/>
    </location>
</feature>
<feature type="region of interest" description="Disordered" evidence="10">
    <location>
        <begin position="261"/>
        <end position="305"/>
    </location>
</feature>
<feature type="region of interest" description="Disordered" evidence="10">
    <location>
        <begin position="2407"/>
        <end position="2458"/>
    </location>
</feature>
<feature type="compositionally biased region" description="Basic residues" evidence="10">
    <location>
        <begin position="348"/>
        <end position="364"/>
    </location>
</feature>
<gene>
    <name evidence="12" type="primary">Helz2</name>
    <name evidence="12" type="ORF">AWC38_SpisGene3263</name>
</gene>
<keyword evidence="8" id="KW-0067">ATP-binding</keyword>
<evidence type="ECO:0000256" key="5">
    <source>
        <dbReference type="ARBA" id="ARBA00022801"/>
    </source>
</evidence>
<keyword evidence="7 9" id="KW-0862">Zinc</keyword>
<evidence type="ECO:0000256" key="8">
    <source>
        <dbReference type="ARBA" id="ARBA00022840"/>
    </source>
</evidence>
<dbReference type="InterPro" id="IPR047187">
    <property type="entry name" value="SF1_C_Upf1"/>
</dbReference>
<keyword evidence="5" id="KW-0378">Hydrolase</keyword>
<dbReference type="InterPro" id="IPR050534">
    <property type="entry name" value="Coronavir_polyprotein_1ab"/>
</dbReference>
<feature type="compositionally biased region" description="Acidic residues" evidence="10">
    <location>
        <begin position="2419"/>
        <end position="2454"/>
    </location>
</feature>
<dbReference type="InterPro" id="IPR019734">
    <property type="entry name" value="TPR_rpt"/>
</dbReference>
<feature type="domain" description="C3H1-type" evidence="11">
    <location>
        <begin position="531"/>
        <end position="558"/>
    </location>
</feature>
<evidence type="ECO:0000256" key="3">
    <source>
        <dbReference type="ARBA" id="ARBA00022741"/>
    </source>
</evidence>
<feature type="compositionally biased region" description="Acidic residues" evidence="10">
    <location>
        <begin position="1554"/>
        <end position="1578"/>
    </location>
</feature>
<dbReference type="SUPFAM" id="SSF48452">
    <property type="entry name" value="TPR-like"/>
    <property type="match status" value="1"/>
</dbReference>
<dbReference type="Pfam" id="PF13087">
    <property type="entry name" value="AAA_12"/>
    <property type="match status" value="3"/>
</dbReference>
<feature type="domain" description="C3H1-type" evidence="11">
    <location>
        <begin position="448"/>
        <end position="471"/>
    </location>
</feature>
<evidence type="ECO:0000256" key="10">
    <source>
        <dbReference type="SAM" id="MobiDB-lite"/>
    </source>
</evidence>
<dbReference type="InterPro" id="IPR041677">
    <property type="entry name" value="DNA2/NAM7_AAA_11"/>
</dbReference>
<feature type="zinc finger region" description="C3H1-type" evidence="9">
    <location>
        <begin position="448"/>
        <end position="471"/>
    </location>
</feature>
<dbReference type="SUPFAM" id="SSF52540">
    <property type="entry name" value="P-loop containing nucleoside triphosphate hydrolases"/>
    <property type="match status" value="2"/>
</dbReference>
<dbReference type="Pfam" id="PF13086">
    <property type="entry name" value="AAA_11"/>
    <property type="match status" value="4"/>
</dbReference>
<name>A0A2B4SS10_STYPI</name>
<dbReference type="InterPro" id="IPR012340">
    <property type="entry name" value="NA-bd_OB-fold"/>
</dbReference>
<feature type="compositionally biased region" description="Basic and acidic residues" evidence="10">
    <location>
        <begin position="1493"/>
        <end position="1504"/>
    </location>
</feature>
<dbReference type="Proteomes" id="UP000225706">
    <property type="component" value="Unassembled WGS sequence"/>
</dbReference>
<evidence type="ECO:0000256" key="6">
    <source>
        <dbReference type="ARBA" id="ARBA00022806"/>
    </source>
</evidence>
<accession>A0A2B4SS10</accession>
<dbReference type="Gene3D" id="3.40.50.300">
    <property type="entry name" value="P-loop containing nucleotide triphosphate hydrolases"/>
    <property type="match status" value="4"/>
</dbReference>
<evidence type="ECO:0000313" key="13">
    <source>
        <dbReference type="Proteomes" id="UP000225706"/>
    </source>
</evidence>
<dbReference type="InterPro" id="IPR001900">
    <property type="entry name" value="RNase_II/R"/>
</dbReference>
<keyword evidence="3" id="KW-0547">Nucleotide-binding</keyword>
<proteinExistence type="inferred from homology"/>
<feature type="region of interest" description="Disordered" evidence="10">
    <location>
        <begin position="485"/>
        <end position="509"/>
    </location>
</feature>
<dbReference type="PANTHER" id="PTHR43788:SF16">
    <property type="entry name" value="HELICASE WITH ZINC FINGER 2"/>
    <property type="match status" value="1"/>
</dbReference>
<dbReference type="GO" id="GO:0016787">
    <property type="term" value="F:hydrolase activity"/>
    <property type="evidence" value="ECO:0007669"/>
    <property type="project" value="UniProtKB-KW"/>
</dbReference>
<feature type="zinc finger region" description="C3H1-type" evidence="9">
    <location>
        <begin position="531"/>
        <end position="558"/>
    </location>
</feature>
<feature type="region of interest" description="Disordered" evidence="10">
    <location>
        <begin position="211"/>
        <end position="242"/>
    </location>
</feature>
<dbReference type="SUPFAM" id="SSF50249">
    <property type="entry name" value="Nucleic acid-binding proteins"/>
    <property type="match status" value="1"/>
</dbReference>
<protein>
    <submittedName>
        <fullName evidence="12">Helicase with zinc finger domain 2</fullName>
    </submittedName>
</protein>
<dbReference type="Gene3D" id="1.25.40.10">
    <property type="entry name" value="Tetratricopeptide repeat domain"/>
    <property type="match status" value="1"/>
</dbReference>
<feature type="compositionally biased region" description="Polar residues" evidence="10">
    <location>
        <begin position="1507"/>
        <end position="1531"/>
    </location>
</feature>
<reference evidence="13" key="1">
    <citation type="journal article" date="2017" name="bioRxiv">
        <title>Comparative analysis of the genomes of Stylophora pistillata and Acropora digitifera provides evidence for extensive differences between species of corals.</title>
        <authorList>
            <person name="Voolstra C.R."/>
            <person name="Li Y."/>
            <person name="Liew Y.J."/>
            <person name="Baumgarten S."/>
            <person name="Zoccola D."/>
            <person name="Flot J.-F."/>
            <person name="Tambutte S."/>
            <person name="Allemand D."/>
            <person name="Aranda M."/>
        </authorList>
    </citation>
    <scope>NUCLEOTIDE SEQUENCE [LARGE SCALE GENOMIC DNA]</scope>
</reference>
<comment type="caution">
    <text evidence="12">The sequence shown here is derived from an EMBL/GenBank/DDBJ whole genome shotgun (WGS) entry which is preliminary data.</text>
</comment>
<comment type="similarity">
    <text evidence="1">Belongs to the DNA2/NAM7 helicase family.</text>
</comment>
<evidence type="ECO:0000256" key="7">
    <source>
        <dbReference type="ARBA" id="ARBA00022833"/>
    </source>
</evidence>
<evidence type="ECO:0000256" key="2">
    <source>
        <dbReference type="ARBA" id="ARBA00022723"/>
    </source>
</evidence>
<dbReference type="SMART" id="SM00356">
    <property type="entry name" value="ZnF_C3H1"/>
    <property type="match status" value="3"/>
</dbReference>
<dbReference type="SMART" id="SM00955">
    <property type="entry name" value="RNB"/>
    <property type="match status" value="1"/>
</dbReference>
<dbReference type="GO" id="GO:0003723">
    <property type="term" value="F:RNA binding"/>
    <property type="evidence" value="ECO:0007669"/>
    <property type="project" value="InterPro"/>
</dbReference>
<dbReference type="FunFam" id="3.40.50.300:FF:000419">
    <property type="entry name" value="Probable helicase with zinc finger domain"/>
    <property type="match status" value="1"/>
</dbReference>
<dbReference type="InterPro" id="IPR000571">
    <property type="entry name" value="Znf_CCCH"/>
</dbReference>
<dbReference type="InterPro" id="IPR027417">
    <property type="entry name" value="P-loop_NTPase"/>
</dbReference>
<dbReference type="PANTHER" id="PTHR43788">
    <property type="entry name" value="DNA2/NAM7 HELICASE FAMILY MEMBER"/>
    <property type="match status" value="1"/>
</dbReference>
<evidence type="ECO:0000256" key="4">
    <source>
        <dbReference type="ARBA" id="ARBA00022771"/>
    </source>
</evidence>
<dbReference type="SMART" id="SM00382">
    <property type="entry name" value="AAA"/>
    <property type="match status" value="2"/>
</dbReference>
<dbReference type="SUPFAM" id="SSF90229">
    <property type="entry name" value="CCCH zinc finger"/>
    <property type="match status" value="1"/>
</dbReference>
<keyword evidence="4 9" id="KW-0863">Zinc-finger</keyword>
<dbReference type="GO" id="GO:0043139">
    <property type="term" value="F:5'-3' DNA helicase activity"/>
    <property type="evidence" value="ECO:0007669"/>
    <property type="project" value="TreeGrafter"/>
</dbReference>
<dbReference type="EMBL" id="LSMT01000030">
    <property type="protein sequence ID" value="PFX31899.1"/>
    <property type="molecule type" value="Genomic_DNA"/>
</dbReference>
<dbReference type="Gene3D" id="3.30.1370.210">
    <property type="match status" value="1"/>
</dbReference>
<dbReference type="InterPro" id="IPR011990">
    <property type="entry name" value="TPR-like_helical_dom_sf"/>
</dbReference>
<organism evidence="12 13">
    <name type="scientific">Stylophora pistillata</name>
    <name type="common">Smooth cauliflower coral</name>
    <dbReference type="NCBI Taxonomy" id="50429"/>
    <lineage>
        <taxon>Eukaryota</taxon>
        <taxon>Metazoa</taxon>
        <taxon>Cnidaria</taxon>
        <taxon>Anthozoa</taxon>
        <taxon>Hexacorallia</taxon>
        <taxon>Scleractinia</taxon>
        <taxon>Astrocoeniina</taxon>
        <taxon>Pocilloporidae</taxon>
        <taxon>Stylophora</taxon>
    </lineage>
</organism>
<sequence>METVNNAEKFMSTKDYHTAAALFTVALRHSEVFSSPELGTAILCKRAECLLHLMKRDKNIVERLREKVKSLCGQGYHQVSRTIDILMQQGELKLADSLTEIAVSFFTEVLTLFPAVVGAYELRAQCYFKLGDFLQAKRDCNRALELTNRTSTVAFNIKVKIKIQFKEFEDALRLVNEWQTMDPKNAGLAVIKWDIRDKMADKQFHDRPELMTRCQSGKAAAQMKDEEPRTSYDSPVDDSDASSVCSINTCPGDLGSMAQCRPQMPTFDESDQGFVSDVPKSSASQPSRAKGKSPSKEISGIRPRPPGGYTAYRLCRYSDKPELCWQGKLCTYAHSEAERKAWEEDFKKSRRRPTLNRKNSRKNRGNGTTSTPAKDLRKAVRSEEITTKTIQTDELPAAVSNKVPIDSQESAATSDDWIVVSRATKKSSKRPKDKIRPAPLNVYGAYHLCRIYLTQKRCPIGDECCFAHSETERVAWEEERKKRFHKPTLSKTKPQTARRNRSKASVGSALKEWRKEFRGQCRAPLRIPNKGKEYKMCPEWRKGTCKLDRKCLLAHGEKELAAWNEHLKKMEARMKKKKEEETEKGEEKGEESTTSSVIDDDKRPAPTYKFEDLVPSLPGVTVLFDPHDLDVTLQVPLNSKEETKYSWTLRFHYESNVSGHLRDIVLLPNYHKFYTLSSVKFSCKAQSTKGMQMTVETWSTEEIPEQFHHPVKSNLREHQGVCDVEIAVSFSSSIFGNFAQFLVLDFGKETHLAVKISVEVGSQEFLEEYSEAKSKLKPDWRVLDDGSREIVKFEPKRSLVFNNEHLIDKYGLPSHANIVPCPLLDGSQGLSKDNYIDVMHQLLFVEEFYIRKRVASYNVQSTNLHASKFVVKRDEVLSAQEGWLYGSFHVTRPITLDDADGRLLLRNLFATSGSVLISQSHCPNSTVYEALVESVEESRVILKLSARCCGDLGLNDNSQITVDIQFQINRLPLCEMHDAIDRLGPEHIRILFPAFSRVGQEEDIRPLPWIIDPKLNEDQKKIIRRIAAPSSDAPPLVVFGPFGTGKTFTLNQAVRRISVNRNNRVLICTHSNSAADIHVQLLDKYLKEQNGISASRPLRIYTPLRKLSTVSTIVKEYCLISDKGEPTEAFRLPARDDVLSHRVIVTTLGMSRALFDMELHRGFFSHILIDEAAQALETETLTPITLAGNDTKVVFTGDHMQMSPDVFSPDAKKWGFRTSLQERLFYEYKQRHAEKTLDSNVIFLTENYRSNEQVLQLASDMFYGGKLSTGSNQPLHPSLGPFMFYCALGKEELDESHFSYRNMAEVNEVVRRVRELADSWPKEWGAKDLKQVAVVSSYHYQVKTIRDGLRKNGLGQVDVETIENVQGKQFRALFVSTVRTFHTFKELDDCEASGDERPYLYFLSDPKLLNTALTRAQSLVAVVGDPFSLRTIGDCQALWEDYIERCSDMGRVFGLEHNDLEESISQSSLNINAAVFVPSGSTDTRNSAPAENNKSERKPYDVRKTSYRTSSSAPSQSPLDENRGTEMTFSVESKRLETGQSKSIATDHSKSEDSEPEQTSESDDAGDEMTESDDVGNADDFAEYVNVDETVPPKHMDEIILALKAKCEENAVKKKSGDKPKGEEIDLEKDAAERGTQCFPKHFDCNTAGDRVVHEDYNIRNEDQRRIAYGEIQDVKTEDVLIEGNTRQSFDKDTVVVELTNLPSIEETAPHGYREGLKGKIVCIKNHAISLRERQFVCTISRGNPKVMCPINGSMTPMAILTDESFKGIPIYKKFAPESGERLVCVERLPLKEALSDKHLFVVQYLQWRRQFPFPLGIVTKKIPRGHKLKDSLKILDFEYMVKEHFPDHVDLETKRQVSKWSKLLDYERKSRPPVLNVFTIDPPESRALDDALTVETLENGTKVGIHIADVSYFVKRGSKVDVEAEKRGTSHYKGHHSGEALMLPEGLSYDICSLLPNKERLAVSIYIDLNKDGRVQREEQLDFCRTIVKSQCRLSYAEAQRIIMNEPVEGRPEVTSEIRESIKTLSEVAQKRRNVRLADASFYHFDYKDRKEDLEAHELVEEMMILANASVAKYLIGKKEKLLPLRVQLPPKTHKFNEWRERFGNWAKLSLSLRKHLVQDVSSVEKFVLPISTWNYITKTCRKKDYRKLKQLICNDNLYPQLSVARSSLNAVARGAVDVKAADVPLNQRSHWSLNVMEYTRFTSPIRRYLDIVVHRLLLEKEGQDLESEDLSKLIRRCWFLTEQSREFQKDCGRSRFSFDLKIAGYRTTAVVTAIAYDFIHLRLLSDEDEYYSSNQSGVRISDLGPIEQPMVSESSSCIELNWKLRLYDASTANMKRARRTKDQREHLRQDKMTIEAILPREIDLSKATHNIPGFLWLKVLEAVKEDNHAKLSSLLDEVHICIERGRDGGNQPTVAEGNEDDDDDDGDDYFFENDDDSDDHESDSGSDSEDFDDQKASRREEDLELHFIHTELVLKVSDVVEVHLSANEMGALMLPGIQLFELAPGVNLCLEHRKHTDKCFAEVASEKASLARYGSLTKYISLWKPLLKMEAATDAVSNDDSLVLQNVQVMWKMNEKGNLVGSFQLYKPFTDTRQIEIFCGDYACVRVPYQASFPCGFSEKFPHRTDENYLASSGYSALYNNAHGAKNANSIKSFTSERKSTERYFVCHCVFTRAESSLNFTLQLFQSSMETPKGLMKGETRICAVEVIKQTIPCRRMINTMEDLPEATPLAHDIFLHIRLPQENLSIADYVEECSLKRLNDLQVQAVKKALRTPFTLIQGPPGTGKTITGVHIAYWFAMINEKNTPSNRTTPADDVSNKAPPQVLYCGPSNKSVDVVAEYLVSSIAELIKTAEQWAIRNSDNGEHVQIVLCTCSAAGSKRIKEACNNVCQCIVDECGMCREPETLIPIVSSKAKQVVLIGDHKQLQPIVKNRVARSLGLSTSMFERFSDHAFLLEEQYRMHRDICEFPSTMFYEDKLKTSSSVDDRDKKAKRSKKFLNFWPCHKDKDYVPLVFCHVAGEERELAVTTEQGNQRSKSNLQEKDKVASQNLSLTNFLLFILLCTVCQLPPQVEVVRKLVHSCGVKKNQIIVLSPYRAQCHVIREGLAGEKLSDVPVISIIKSQGSESDFVIISLVRSLPEAQIDCEPDRQWLREYLGFVTDEHQINVALTRAKQGICLIGNKNLLTVCELWGHLIHHYKNKSCLVDGDSWPWI</sequence>
<feature type="region of interest" description="Disordered" evidence="10">
    <location>
        <begin position="345"/>
        <end position="380"/>
    </location>
</feature>
<dbReference type="InterPro" id="IPR041679">
    <property type="entry name" value="DNA2/NAM7-like_C"/>
</dbReference>
<dbReference type="STRING" id="50429.A0A2B4SS10"/>
<evidence type="ECO:0000256" key="1">
    <source>
        <dbReference type="ARBA" id="ARBA00007913"/>
    </source>
</evidence>